<dbReference type="AlphaFoldDB" id="A0A4R4X1C7"/>
<dbReference type="GO" id="GO:0004160">
    <property type="term" value="F:dihydroxy-acid dehydratase activity"/>
    <property type="evidence" value="ECO:0007669"/>
    <property type="project" value="UniProtKB-EC"/>
</dbReference>
<dbReference type="RefSeq" id="WP_132321204.1">
    <property type="nucleotide sequence ID" value="NZ_SMKR01000067.1"/>
</dbReference>
<evidence type="ECO:0000256" key="4">
    <source>
        <dbReference type="ARBA" id="ARBA00023004"/>
    </source>
</evidence>
<comment type="similarity">
    <text evidence="1">Belongs to the IlvD/Edd family.</text>
</comment>
<dbReference type="InterPro" id="IPR000581">
    <property type="entry name" value="ILV_EDD_N"/>
</dbReference>
<sequence>MSGIYRGLVSYGDRDFSRFLRRAFLHASGRSPESLDRPVVGIATSTSDFNPCHRQQPELVRSVARGIVAAGGLPMEFPTISLGESFLEPTAMVYRNLMAMDVEELVRAQPMDAVVLVGGCDKTVPAQLMGAFSAGRPAIQLVTGPMSTGRYQGERLGACTDCRWFWARYRAGEVSETEIGQVERNLATTAGTCAVMGTASTMACIVEALGMALPDSAAAPAVHADRLRIGEATGAAAVSIALAERTPDQIVTAASVRNALRVLLAIGGSTNALIHLTAMAGRLGLPVDPDELNELSETTPVLVELKPTGANYMEDLHASGGLPAVLHELRDLLDLSALTVTGETLGERLGAGPSWVDREVVRPLSEPSREKGGLVWLRGSLAPSGALIKRSAADPALFETTGRAVVFTSLEDLAARVDDPELDVRPDDVLVLQNAGPLGAGMPEAGYLPIPAKLARAGVRDMVRISDARMSGTAYGTIVLHVTPEAALGGPLALVRNGDRIRLSVSEARLDLLVPPEELDRRRADLPAPGTPPVTGYRKLFRDHVLGADRGCDFDFCLPGS</sequence>
<organism evidence="10 11">
    <name type="scientific">Kribbella turkmenica</name>
    <dbReference type="NCBI Taxonomy" id="2530375"/>
    <lineage>
        <taxon>Bacteria</taxon>
        <taxon>Bacillati</taxon>
        <taxon>Actinomycetota</taxon>
        <taxon>Actinomycetes</taxon>
        <taxon>Propionibacteriales</taxon>
        <taxon>Kribbellaceae</taxon>
        <taxon>Kribbella</taxon>
    </lineage>
</organism>
<proteinExistence type="inferred from homology"/>
<keyword evidence="11" id="KW-1185">Reference proteome</keyword>
<dbReference type="Proteomes" id="UP000295172">
    <property type="component" value="Unassembled WGS sequence"/>
</dbReference>
<dbReference type="PANTHER" id="PTHR43183">
    <property type="entry name" value="HYPOTHETICAL DIHYDROXYACID DEHYDRATASE (EUROFUNG)-RELATED"/>
    <property type="match status" value="1"/>
</dbReference>
<evidence type="ECO:0000256" key="2">
    <source>
        <dbReference type="ARBA" id="ARBA00022714"/>
    </source>
</evidence>
<comment type="caution">
    <text evidence="10">The sequence shown here is derived from an EMBL/GenBank/DDBJ whole genome shotgun (WGS) entry which is preliminary data.</text>
</comment>
<dbReference type="Pfam" id="PF24877">
    <property type="entry name" value="ILV_EDD_C"/>
    <property type="match status" value="1"/>
</dbReference>
<dbReference type="PANTHER" id="PTHR43183:SF1">
    <property type="entry name" value="HYPOTHETICAL DIHYDROXY-ACID DEHYDRATASE (EUROFUNG)-RELATED"/>
    <property type="match status" value="1"/>
</dbReference>
<dbReference type="EC" id="4.2.1.9" evidence="10"/>
<keyword evidence="5" id="KW-0411">Iron-sulfur</keyword>
<accession>A0A4R4X1C7</accession>
<evidence type="ECO:0000259" key="9">
    <source>
        <dbReference type="Pfam" id="PF24877"/>
    </source>
</evidence>
<dbReference type="PROSITE" id="PS00886">
    <property type="entry name" value="ILVD_EDD_1"/>
    <property type="match status" value="1"/>
</dbReference>
<name>A0A4R4X1C7_9ACTN</name>
<evidence type="ECO:0000256" key="6">
    <source>
        <dbReference type="ARBA" id="ARBA00023239"/>
    </source>
</evidence>
<dbReference type="InterPro" id="IPR042096">
    <property type="entry name" value="Dihydro-acid_dehy_C"/>
</dbReference>
<evidence type="ECO:0000256" key="5">
    <source>
        <dbReference type="ARBA" id="ARBA00023014"/>
    </source>
</evidence>
<dbReference type="InterPro" id="IPR037237">
    <property type="entry name" value="IlvD/EDD_N"/>
</dbReference>
<dbReference type="Gene3D" id="3.50.30.80">
    <property type="entry name" value="IlvD/EDD C-terminal domain-like"/>
    <property type="match status" value="1"/>
</dbReference>
<evidence type="ECO:0000313" key="11">
    <source>
        <dbReference type="Proteomes" id="UP000295172"/>
    </source>
</evidence>
<keyword evidence="3" id="KW-0479">Metal-binding</keyword>
<evidence type="ECO:0000313" key="10">
    <source>
        <dbReference type="EMBL" id="TDD23986.1"/>
    </source>
</evidence>
<feature type="domain" description="Dihydroxy-acid/6-phosphogluconate dehydratase N-terminal" evidence="8">
    <location>
        <begin position="37"/>
        <end position="347"/>
    </location>
</feature>
<dbReference type="InterPro" id="IPR020558">
    <property type="entry name" value="DiOHA_6PGluconate_deHydtase_CS"/>
</dbReference>
<evidence type="ECO:0000256" key="7">
    <source>
        <dbReference type="ARBA" id="ARBA00023304"/>
    </source>
</evidence>
<dbReference type="SUPFAM" id="SSF52016">
    <property type="entry name" value="LeuD/IlvD-like"/>
    <property type="match status" value="1"/>
</dbReference>
<feature type="domain" description="Dihydroxy-acid/6-phosphogluconate dehydratase C-terminal" evidence="9">
    <location>
        <begin position="359"/>
        <end position="552"/>
    </location>
</feature>
<evidence type="ECO:0000259" key="8">
    <source>
        <dbReference type="Pfam" id="PF00920"/>
    </source>
</evidence>
<dbReference type="InterPro" id="IPR052352">
    <property type="entry name" value="Sugar_Degrad_Dehydratases"/>
</dbReference>
<keyword evidence="4" id="KW-0408">Iron</keyword>
<dbReference type="InterPro" id="IPR056740">
    <property type="entry name" value="ILV_EDD_C"/>
</dbReference>
<protein>
    <submittedName>
        <fullName evidence="10">Dihydroxy-acid dehydratase</fullName>
        <ecNumber evidence="10">4.2.1.9</ecNumber>
    </submittedName>
</protein>
<dbReference type="GO" id="GO:0051537">
    <property type="term" value="F:2 iron, 2 sulfur cluster binding"/>
    <property type="evidence" value="ECO:0007669"/>
    <property type="project" value="UniProtKB-KW"/>
</dbReference>
<dbReference type="SUPFAM" id="SSF143975">
    <property type="entry name" value="IlvD/EDD N-terminal domain-like"/>
    <property type="match status" value="1"/>
</dbReference>
<dbReference type="GO" id="GO:0046872">
    <property type="term" value="F:metal ion binding"/>
    <property type="evidence" value="ECO:0007669"/>
    <property type="project" value="UniProtKB-KW"/>
</dbReference>
<reference evidence="10 11" key="1">
    <citation type="submission" date="2019-02" db="EMBL/GenBank/DDBJ databases">
        <title>Draft genome sequences of novel Actinobacteria.</title>
        <authorList>
            <person name="Sahin N."/>
            <person name="Ay H."/>
            <person name="Saygin H."/>
        </authorList>
    </citation>
    <scope>NUCLEOTIDE SEQUENCE [LARGE SCALE GENOMIC DNA]</scope>
    <source>
        <strain evidence="10 11">16K104</strain>
    </source>
</reference>
<evidence type="ECO:0000256" key="1">
    <source>
        <dbReference type="ARBA" id="ARBA00006486"/>
    </source>
</evidence>
<keyword evidence="7" id="KW-0100">Branched-chain amino acid biosynthesis</keyword>
<keyword evidence="6 10" id="KW-0456">Lyase</keyword>
<evidence type="ECO:0000256" key="3">
    <source>
        <dbReference type="ARBA" id="ARBA00022723"/>
    </source>
</evidence>
<dbReference type="NCBIfam" id="NF004784">
    <property type="entry name" value="PRK06131.1"/>
    <property type="match status" value="1"/>
</dbReference>
<dbReference type="EMBL" id="SMKR01000067">
    <property type="protein sequence ID" value="TDD23986.1"/>
    <property type="molecule type" value="Genomic_DNA"/>
</dbReference>
<dbReference type="Pfam" id="PF00920">
    <property type="entry name" value="ILVD_EDD_N"/>
    <property type="match status" value="1"/>
</dbReference>
<keyword evidence="7" id="KW-0028">Amino-acid biosynthesis</keyword>
<dbReference type="OrthoDB" id="9807077at2"/>
<keyword evidence="2" id="KW-0001">2Fe-2S</keyword>
<dbReference type="GO" id="GO:0009082">
    <property type="term" value="P:branched-chain amino acid biosynthetic process"/>
    <property type="evidence" value="ECO:0007669"/>
    <property type="project" value="UniProtKB-KW"/>
</dbReference>
<gene>
    <name evidence="10" type="ORF">E1218_17000</name>
</gene>